<reference evidence="3" key="1">
    <citation type="journal article" date="2020" name="Stud. Mycol.">
        <title>101 Dothideomycetes genomes: a test case for predicting lifestyles and emergence of pathogens.</title>
        <authorList>
            <person name="Haridas S."/>
            <person name="Albert R."/>
            <person name="Binder M."/>
            <person name="Bloem J."/>
            <person name="Labutti K."/>
            <person name="Salamov A."/>
            <person name="Andreopoulos B."/>
            <person name="Baker S."/>
            <person name="Barry K."/>
            <person name="Bills G."/>
            <person name="Bluhm B."/>
            <person name="Cannon C."/>
            <person name="Castanera R."/>
            <person name="Culley D."/>
            <person name="Daum C."/>
            <person name="Ezra D."/>
            <person name="Gonzalez J."/>
            <person name="Henrissat B."/>
            <person name="Kuo A."/>
            <person name="Liang C."/>
            <person name="Lipzen A."/>
            <person name="Lutzoni F."/>
            <person name="Magnuson J."/>
            <person name="Mondo S."/>
            <person name="Nolan M."/>
            <person name="Ohm R."/>
            <person name="Pangilinan J."/>
            <person name="Park H.-J."/>
            <person name="Ramirez L."/>
            <person name="Alfaro M."/>
            <person name="Sun H."/>
            <person name="Tritt A."/>
            <person name="Yoshinaga Y."/>
            <person name="Zwiers L.-H."/>
            <person name="Turgeon B."/>
            <person name="Goodwin S."/>
            <person name="Spatafora J."/>
            <person name="Crous P."/>
            <person name="Grigoriev I."/>
        </authorList>
    </citation>
    <scope>NUCLEOTIDE SEQUENCE</scope>
    <source>
        <strain evidence="3">CBS 473.64</strain>
    </source>
</reference>
<dbReference type="InterPro" id="IPR038883">
    <property type="entry name" value="AN11006-like"/>
</dbReference>
<proteinExistence type="predicted"/>
<dbReference type="Pfam" id="PF24864">
    <property type="entry name" value="DUF7730"/>
    <property type="match status" value="1"/>
</dbReference>
<keyword evidence="4" id="KW-1185">Reference proteome</keyword>
<feature type="region of interest" description="Disordered" evidence="1">
    <location>
        <begin position="1"/>
        <end position="60"/>
    </location>
</feature>
<dbReference type="AlphaFoldDB" id="A0A6A6S4M7"/>
<name>A0A6A6S4M7_9PLEO</name>
<dbReference type="InterPro" id="IPR056632">
    <property type="entry name" value="DUF7730"/>
</dbReference>
<evidence type="ECO:0000259" key="2">
    <source>
        <dbReference type="Pfam" id="PF24864"/>
    </source>
</evidence>
<dbReference type="OrthoDB" id="2951834at2759"/>
<dbReference type="PANTHER" id="PTHR42085">
    <property type="entry name" value="F-BOX DOMAIN-CONTAINING PROTEIN"/>
    <property type="match status" value="1"/>
</dbReference>
<feature type="domain" description="DUF7730" evidence="2">
    <location>
        <begin position="65"/>
        <end position="182"/>
    </location>
</feature>
<evidence type="ECO:0000313" key="3">
    <source>
        <dbReference type="EMBL" id="KAF2642565.1"/>
    </source>
</evidence>
<organism evidence="3 4">
    <name type="scientific">Massarina eburnea CBS 473.64</name>
    <dbReference type="NCBI Taxonomy" id="1395130"/>
    <lineage>
        <taxon>Eukaryota</taxon>
        <taxon>Fungi</taxon>
        <taxon>Dikarya</taxon>
        <taxon>Ascomycota</taxon>
        <taxon>Pezizomycotina</taxon>
        <taxon>Dothideomycetes</taxon>
        <taxon>Pleosporomycetidae</taxon>
        <taxon>Pleosporales</taxon>
        <taxon>Massarineae</taxon>
        <taxon>Massarinaceae</taxon>
        <taxon>Massarina</taxon>
    </lineage>
</organism>
<evidence type="ECO:0000313" key="4">
    <source>
        <dbReference type="Proteomes" id="UP000799753"/>
    </source>
</evidence>
<feature type="compositionally biased region" description="Polar residues" evidence="1">
    <location>
        <begin position="1"/>
        <end position="10"/>
    </location>
</feature>
<dbReference type="EMBL" id="MU006781">
    <property type="protein sequence ID" value="KAF2642565.1"/>
    <property type="molecule type" value="Genomic_DNA"/>
</dbReference>
<gene>
    <name evidence="3" type="ORF">P280DRAFT_467896</name>
</gene>
<protein>
    <recommendedName>
        <fullName evidence="2">DUF7730 domain-containing protein</fullName>
    </recommendedName>
</protein>
<dbReference type="Proteomes" id="UP000799753">
    <property type="component" value="Unassembled WGS sequence"/>
</dbReference>
<accession>A0A6A6S4M7</accession>
<dbReference type="PANTHER" id="PTHR42085:SF7">
    <property type="entry name" value="F-BOX DOMAIN-CONTAINING PROTEIN"/>
    <property type="match status" value="1"/>
</dbReference>
<evidence type="ECO:0000256" key="1">
    <source>
        <dbReference type="SAM" id="MobiDB-lite"/>
    </source>
</evidence>
<sequence length="306" mass="33865">MAGDGQQTRLPTKRRASSVDSAPVLKKTRTDHSTEIGLPTPEASTLTEESEHIETETPPIGPFDFMGLPAELRIAIYRMALWRAEPILLHHTPPAASIEKPDTAGFLPQLRRCRRPSDVIDTVISSDPINVALLRANKQIYQEARRILYADNTFILSLESGVSSLASLHQRNRSLIKNITLTIPSHHDILDGFADLVRLGLRYCWGLKTFTIVLDLMFPDGPELQAGTGTGMGTVRMAAACSPTTVYANAFHILRWLPRACKVGLRGHVSEIVRRVVAEEGRLLESLDEVCVVFEDLGLVEVNSKR</sequence>